<sequence>MYPACSVLKPVEAYLATSRMRGAGERLGNKRPWWCQQMDWLSLSETDVLQYQDDQSVGRPPAQHGEDAERLCLLLTDPACIVHLSREAAAQPGRYEAVPAVSAAQSTRRIHTLGEKRQAFSRRCYWYAAGILRLLTCSSSEWAMAAVSR</sequence>
<dbReference type="Proteomes" id="UP000481861">
    <property type="component" value="Unassembled WGS sequence"/>
</dbReference>
<evidence type="ECO:0000313" key="2">
    <source>
        <dbReference type="Proteomes" id="UP000481861"/>
    </source>
</evidence>
<dbReference type="EMBL" id="JAADJZ010000001">
    <property type="protein sequence ID" value="KAF2877860.1"/>
    <property type="molecule type" value="Genomic_DNA"/>
</dbReference>
<comment type="caution">
    <text evidence="1">The sequence shown here is derived from an EMBL/GenBank/DDBJ whole genome shotgun (WGS) entry which is preliminary data.</text>
</comment>
<keyword evidence="2" id="KW-1185">Reference proteome</keyword>
<name>A0A7C8MDK5_9PLEO</name>
<gene>
    <name evidence="1" type="ORF">BDV95DRAFT_4636</name>
</gene>
<organism evidence="1 2">
    <name type="scientific">Massariosphaeria phaeospora</name>
    <dbReference type="NCBI Taxonomy" id="100035"/>
    <lineage>
        <taxon>Eukaryota</taxon>
        <taxon>Fungi</taxon>
        <taxon>Dikarya</taxon>
        <taxon>Ascomycota</taxon>
        <taxon>Pezizomycotina</taxon>
        <taxon>Dothideomycetes</taxon>
        <taxon>Pleosporomycetidae</taxon>
        <taxon>Pleosporales</taxon>
        <taxon>Pleosporales incertae sedis</taxon>
        <taxon>Massariosphaeria</taxon>
    </lineage>
</organism>
<protein>
    <submittedName>
        <fullName evidence="1">Uncharacterized protein</fullName>
    </submittedName>
</protein>
<reference evidence="1 2" key="1">
    <citation type="submission" date="2020-01" db="EMBL/GenBank/DDBJ databases">
        <authorList>
            <consortium name="DOE Joint Genome Institute"/>
            <person name="Haridas S."/>
            <person name="Albert R."/>
            <person name="Binder M."/>
            <person name="Bloem J."/>
            <person name="Labutti K."/>
            <person name="Salamov A."/>
            <person name="Andreopoulos B."/>
            <person name="Baker S.E."/>
            <person name="Barry K."/>
            <person name="Bills G."/>
            <person name="Bluhm B.H."/>
            <person name="Cannon C."/>
            <person name="Castanera R."/>
            <person name="Culley D.E."/>
            <person name="Daum C."/>
            <person name="Ezra D."/>
            <person name="Gonzalez J.B."/>
            <person name="Henrissat B."/>
            <person name="Kuo A."/>
            <person name="Liang C."/>
            <person name="Lipzen A."/>
            <person name="Lutzoni F."/>
            <person name="Magnuson J."/>
            <person name="Mondo S."/>
            <person name="Nolan M."/>
            <person name="Ohm R."/>
            <person name="Pangilinan J."/>
            <person name="Park H.-J.H."/>
            <person name="Ramirez L."/>
            <person name="Alfaro M."/>
            <person name="Sun H."/>
            <person name="Tritt A."/>
            <person name="Yoshinaga Y."/>
            <person name="Zwiers L.-H.L."/>
            <person name="Turgeon B.G."/>
            <person name="Goodwin S.B."/>
            <person name="Spatafora J.W."/>
            <person name="Crous P.W."/>
            <person name="Grigoriev I.V."/>
        </authorList>
    </citation>
    <scope>NUCLEOTIDE SEQUENCE [LARGE SCALE GENOMIC DNA]</scope>
    <source>
        <strain evidence="1 2">CBS 611.86</strain>
    </source>
</reference>
<dbReference type="AlphaFoldDB" id="A0A7C8MDK5"/>
<proteinExistence type="predicted"/>
<evidence type="ECO:0000313" key="1">
    <source>
        <dbReference type="EMBL" id="KAF2877860.1"/>
    </source>
</evidence>
<accession>A0A7C8MDK5</accession>